<sequence>MTIELTDIVSEEDLSFTKIARFTIFVFDGTEQDKLYKGITDLKSSFSATQLSCIYHLLLESNQGPILKLNDFCKSRLESESVSVNSTRRHIKELVELKVLIRDEVTINGELKSSSSAYRLNTMHNIHLSIMEKKQSKGKQGNDKAQRESASRALNAMGYTKKDLAYRSYLSAGYLIPKDVVPTEYQALAPAKRSGKNFRKIDFMENGFEYRIEAKAHDHIVTQPALLQLYALINLAISYNAKMLSTGKIETPFQNKAFPAHYLDILHLRGQKDSGQARQRVLKQITELRETQYRWVNLQPNSYDHNMPNWMQGYFSTSDFQYIVKLETNSTVAPKISAESKETETSPVLYFITFHDDIIEKIANAEIFFSIPWRIAQSQPLIFSFYMTLRKKQVSMESILLTELREMMAFAGTIHKLRDDLEMELNTFYSETKENAYSYNLCGYYIKFNENQAGEWVVNIYCDIEEMVRESGATYKSPKSAPTLPNPLKTHSKKAMTVEEMTFNTSLEQLMAYINTRLVIPHTKRYKLYKIIKVGDKQIVISGYTTDSELEIMAEFMADELNIQLLLARLCLMEFKKQFQLVGYKGQMVSVEQFQHLFQRLKCDGILTRPEFQQHNNDLIAFLEIIKSFRRQKFECWLQGQYELLISLILQTLEP</sequence>
<geneLocation type="plasmid" evidence="2">
    <name>VIBNI_pA</name>
</geneLocation>
<dbReference type="EMBL" id="FP893246">
    <property type="protein sequence ID" value="CBJ93062.1"/>
    <property type="molecule type" value="Genomic_DNA"/>
</dbReference>
<protein>
    <recommendedName>
        <fullName evidence="1">Replication initiator protein RctB central region domain-containing protein</fullName>
    </recommendedName>
</protein>
<keyword evidence="2" id="KW-0614">Plasmid</keyword>
<reference evidence="2" key="1">
    <citation type="submission" date="2010-02" db="EMBL/GenBank/DDBJ databases">
        <authorList>
            <person name="Genoscope - CEA"/>
        </authorList>
    </citation>
    <scope>NUCLEOTIDE SEQUENCE</scope>
    <source>
        <plasmid evidence="2">VIBNI_pA</plasmid>
    </source>
</reference>
<dbReference type="InterPro" id="IPR021781">
    <property type="entry name" value="RctB_central_dom"/>
</dbReference>
<accession>A0A9P1NJF1</accession>
<dbReference type="AlphaFoldDB" id="A0A9P1NJF1"/>
<dbReference type="RefSeq" id="WP_013610203.1">
    <property type="nucleotide sequence ID" value="NC_015156.1"/>
</dbReference>
<organism evidence="2">
    <name type="scientific">Vibrio nigripulchritudo</name>
    <dbReference type="NCBI Taxonomy" id="28173"/>
    <lineage>
        <taxon>Bacteria</taxon>
        <taxon>Pseudomonadati</taxon>
        <taxon>Pseudomonadota</taxon>
        <taxon>Gammaproteobacteria</taxon>
        <taxon>Vibrionales</taxon>
        <taxon>Vibrionaceae</taxon>
        <taxon>Vibrio</taxon>
    </lineage>
</organism>
<evidence type="ECO:0000313" key="2">
    <source>
        <dbReference type="EMBL" id="CBJ93062.1"/>
    </source>
</evidence>
<gene>
    <name evidence="2" type="ORF">VIBNI_0003</name>
</gene>
<feature type="domain" description="Replication initiator protein RctB central region" evidence="1">
    <location>
        <begin position="185"/>
        <end position="473"/>
    </location>
</feature>
<dbReference type="Pfam" id="PF11826">
    <property type="entry name" value="RctB_central"/>
    <property type="match status" value="1"/>
</dbReference>
<proteinExistence type="predicted"/>
<name>A0A9P1NJF1_9VIBR</name>
<evidence type="ECO:0000259" key="1">
    <source>
        <dbReference type="Pfam" id="PF11826"/>
    </source>
</evidence>